<protein>
    <submittedName>
        <fullName evidence="1">Uncharacterized protein</fullName>
    </submittedName>
</protein>
<proteinExistence type="predicted"/>
<evidence type="ECO:0000313" key="1">
    <source>
        <dbReference type="EMBL" id="EPX58362.1"/>
    </source>
</evidence>
<dbReference type="EMBL" id="ANAH02000025">
    <property type="protein sequence ID" value="EPX58362.1"/>
    <property type="molecule type" value="Genomic_DNA"/>
</dbReference>
<accession>S9P802</accession>
<gene>
    <name evidence="1" type="ORF">D187_004118</name>
</gene>
<evidence type="ECO:0000313" key="2">
    <source>
        <dbReference type="Proteomes" id="UP000011682"/>
    </source>
</evidence>
<keyword evidence="2" id="KW-1185">Reference proteome</keyword>
<reference evidence="1" key="1">
    <citation type="submission" date="2013-05" db="EMBL/GenBank/DDBJ databases">
        <title>Genome assembly of Cystobacter fuscus DSM 2262.</title>
        <authorList>
            <person name="Sharma G."/>
            <person name="Khatri I."/>
            <person name="Kaur C."/>
            <person name="Mayilraj S."/>
            <person name="Subramanian S."/>
        </authorList>
    </citation>
    <scope>NUCLEOTIDE SEQUENCE [LARGE SCALE GENOMIC DNA]</scope>
    <source>
        <strain evidence="1">DSM 2262</strain>
    </source>
</reference>
<name>S9P802_CYSF2</name>
<dbReference type="RefSeq" id="WP_002630559.1">
    <property type="nucleotide sequence ID" value="NZ_ANAH02000025.1"/>
</dbReference>
<dbReference type="AlphaFoldDB" id="S9P802"/>
<dbReference type="Proteomes" id="UP000011682">
    <property type="component" value="Unassembled WGS sequence"/>
</dbReference>
<comment type="caution">
    <text evidence="1">The sequence shown here is derived from an EMBL/GenBank/DDBJ whole genome shotgun (WGS) entry which is preliminary data.</text>
</comment>
<sequence length="260" mass="28702">MKFEVFQVLFSAALERRQHYLSDPSLAPWFKNTALPPIIGFGLPADEAPVHLVTIALNPSDREVTEGFVPKSDDAKSHWDRQTGYFTRPYRTWFDKAERIVRTASGGEVSYGGVYGTGRRCVHLDVSPLPTAGKFDTVFDASERTPEERARAIDLLKRESDELLRPLVRLLVEEHQLPRVLIMGYCPPDGGSATMKRFWGRGAEFKVRDFGAEAGTRWAVGAWAIGTSLQLPVAFLSKGPSSQAGIGDLEQAASRLSPGP</sequence>
<organism evidence="1 2">
    <name type="scientific">Cystobacter fuscus (strain ATCC 25194 / DSM 2262 / NBRC 100088 / M29)</name>
    <dbReference type="NCBI Taxonomy" id="1242864"/>
    <lineage>
        <taxon>Bacteria</taxon>
        <taxon>Pseudomonadati</taxon>
        <taxon>Myxococcota</taxon>
        <taxon>Myxococcia</taxon>
        <taxon>Myxococcales</taxon>
        <taxon>Cystobacterineae</taxon>
        <taxon>Archangiaceae</taxon>
        <taxon>Cystobacter</taxon>
    </lineage>
</organism>